<comment type="caution">
    <text evidence="2">The sequence shown here is derived from an EMBL/GenBank/DDBJ whole genome shotgun (WGS) entry which is preliminary data.</text>
</comment>
<evidence type="ECO:0000313" key="2">
    <source>
        <dbReference type="EMBL" id="KAH7133234.1"/>
    </source>
</evidence>
<proteinExistence type="predicted"/>
<dbReference type="OrthoDB" id="5422628at2759"/>
<feature type="compositionally biased region" description="Basic and acidic residues" evidence="1">
    <location>
        <begin position="689"/>
        <end position="698"/>
    </location>
</feature>
<feature type="region of interest" description="Disordered" evidence="1">
    <location>
        <begin position="1"/>
        <end position="37"/>
    </location>
</feature>
<evidence type="ECO:0000256" key="1">
    <source>
        <dbReference type="SAM" id="MobiDB-lite"/>
    </source>
</evidence>
<protein>
    <submittedName>
        <fullName evidence="2">Uncharacterized protein</fullName>
    </submittedName>
</protein>
<keyword evidence="3" id="KW-1185">Reference proteome</keyword>
<organism evidence="2 3">
    <name type="scientific">Dactylonectria estremocensis</name>
    <dbReference type="NCBI Taxonomy" id="1079267"/>
    <lineage>
        <taxon>Eukaryota</taxon>
        <taxon>Fungi</taxon>
        <taxon>Dikarya</taxon>
        <taxon>Ascomycota</taxon>
        <taxon>Pezizomycotina</taxon>
        <taxon>Sordariomycetes</taxon>
        <taxon>Hypocreomycetidae</taxon>
        <taxon>Hypocreales</taxon>
        <taxon>Nectriaceae</taxon>
        <taxon>Dactylonectria</taxon>
    </lineage>
</organism>
<reference evidence="2" key="1">
    <citation type="journal article" date="2021" name="Nat. Commun.">
        <title>Genetic determinants of endophytism in the Arabidopsis root mycobiome.</title>
        <authorList>
            <person name="Mesny F."/>
            <person name="Miyauchi S."/>
            <person name="Thiergart T."/>
            <person name="Pickel B."/>
            <person name="Atanasova L."/>
            <person name="Karlsson M."/>
            <person name="Huettel B."/>
            <person name="Barry K.W."/>
            <person name="Haridas S."/>
            <person name="Chen C."/>
            <person name="Bauer D."/>
            <person name="Andreopoulos W."/>
            <person name="Pangilinan J."/>
            <person name="LaButti K."/>
            <person name="Riley R."/>
            <person name="Lipzen A."/>
            <person name="Clum A."/>
            <person name="Drula E."/>
            <person name="Henrissat B."/>
            <person name="Kohler A."/>
            <person name="Grigoriev I.V."/>
            <person name="Martin F.M."/>
            <person name="Hacquard S."/>
        </authorList>
    </citation>
    <scope>NUCLEOTIDE SEQUENCE</scope>
    <source>
        <strain evidence="2">MPI-CAGE-AT-0021</strain>
    </source>
</reference>
<gene>
    <name evidence="2" type="ORF">B0J13DRAFT_96527</name>
</gene>
<accession>A0A9P9IWF9</accession>
<dbReference type="EMBL" id="JAGMUU010000018">
    <property type="protein sequence ID" value="KAH7133234.1"/>
    <property type="molecule type" value="Genomic_DNA"/>
</dbReference>
<feature type="compositionally biased region" description="Basic and acidic residues" evidence="1">
    <location>
        <begin position="713"/>
        <end position="727"/>
    </location>
</feature>
<sequence length="883" mass="101440">MADLTGEGHSPEAGESDSLFGDPADIMDTSDGVNDPESETAKLLNEISSALEFGFESLPLDVQASNMRFQLDNDVERFHQQLDEFFENRTLDIFLLENPDSRYIANKLFGERHRYLAELTLQDPSLSPAEALLTPKEGMESEQDDDNQVDPLTGNLYAVRTMSSPTSAKALRRSQIRPSGQYPILRLTGDSEPEIMPRSPVDQPRPRRVTRSPDDTRGQLPVVAEYSILGDLPTADPNDDGPQIETEYPTLSQWLRNWSGPAGVNTSADVNLHDYKGWKIEAPMIMLTRAKNFLTDEDVDRTVDWPSKFAELAEYFLYLEDNLSGEDWNEDLHEAQKMLNTHWLFEQYHYGRPILTLDFPHVWPEKSERLPRLPGSLIVEDPKGPMGDDMGERKLLLTEARSAHDFQYSMPREALKTFLHAYVVDASEFWTNRGERPHPVRGEDAWLSEAERNFSMVKCDNDYYDQCVQGGMETTAGLLEAECRFKPSPNEIAQLPLDSSEVDVHSLQSFAKFRSARRAALQQCLNTFDNYMHCIVSTSWRTLLLPPPKIPDEEPGIIFPTIQVKNIPEKEARDPFNYTLGYKWYVNEERKWGEWVREYSTKGAFGERGWAHRDDPIMDLPVNFKGPYVEHFMDREMKKVFDLLRTCRILHQRLKRAQRWTPRTFIENVLSSIERGIENKDPSTASLDVEFRSNEYRKNVPGQCKPRPPRTQQPKDKQSGDISRELDEPMDVAPGKDHSDNGLSDVEESDDESEHLSEHNSESEPEDEGRYASGHELPKFTHIRPEEVKWLHFVGGPSVNERSLNKKETPSRLAQLFESRVDEMLKDPNADSLFCDPHPIAFGEFLDKINQDAKKPIQRHQFTRQDAIMHTKWLHNEGKFLSR</sequence>
<name>A0A9P9IWF9_9HYPO</name>
<dbReference type="AlphaFoldDB" id="A0A9P9IWF9"/>
<feature type="region of interest" description="Disordered" evidence="1">
    <location>
        <begin position="684"/>
        <end position="773"/>
    </location>
</feature>
<evidence type="ECO:0000313" key="3">
    <source>
        <dbReference type="Proteomes" id="UP000717696"/>
    </source>
</evidence>
<feature type="region of interest" description="Disordered" evidence="1">
    <location>
        <begin position="164"/>
        <end position="218"/>
    </location>
</feature>
<dbReference type="Proteomes" id="UP000717696">
    <property type="component" value="Unassembled WGS sequence"/>
</dbReference>